<dbReference type="GO" id="GO:0006357">
    <property type="term" value="P:regulation of transcription by RNA polymerase II"/>
    <property type="evidence" value="ECO:0007669"/>
    <property type="project" value="InterPro"/>
</dbReference>
<dbReference type="Pfam" id="PF10156">
    <property type="entry name" value="Med17"/>
    <property type="match status" value="1"/>
</dbReference>
<dbReference type="GO" id="GO:0070847">
    <property type="term" value="C:core mediator complex"/>
    <property type="evidence" value="ECO:0007669"/>
    <property type="project" value="TreeGrafter"/>
</dbReference>
<dbReference type="GO" id="GO:0003712">
    <property type="term" value="F:transcription coregulator activity"/>
    <property type="evidence" value="ECO:0007669"/>
    <property type="project" value="InterPro"/>
</dbReference>
<dbReference type="GO" id="GO:0016592">
    <property type="term" value="C:mediator complex"/>
    <property type="evidence" value="ECO:0007669"/>
    <property type="project" value="InterPro"/>
</dbReference>
<sequence length="629" mass="71646">MDSNVSLRVPAETVVQDPRVVEVDDAARVHLEPVLSAQEQMTRQISQLWDAHTNFQGLDLEDPETTEPSTQLDATAVRAKVHEQLLLAQSEIQVSLDVVRLLVAAKKKQALLESPEEEVTVGGLPFPVGVLDATRIDTQRAREDELRFVLGAKYSQLGEAADTLESSMRRLKEVAQRESVFWRTAFELRRRNWLVQQRYGYFIRYGYSDAGSAFDEDSVAELRRTQDDATDPLYIPRTDHRHIQVRLSTQDNEAPRFASNEFATSGSTMPYDLLHLRLLEARRSAFDRELYHRLCQEARALELGSVRASPGASDVRDTLATTLSRDDMAVRLEWVLEDREPHAEHAVASFAEWQRALYAGLALVMAAMHQRRLHRHAKDQAVGRVLEDSSPHLVLAPVLQSVQFARWQNVIAATTRHACAAWRRLVDEPLEVVSHFARIYQADLRCSGMAFVARMRFRGGTVMAFRLDDRGSLVFAKGYFPPPTERGSIQWPEQMLIHRVFRIVPLASLSEFIDQLRRELQSLVLLRVAHALSRRSYPRDGKRCQMGRWYVHQSQQCVVGELWEGARHRQIVGVAKWSDWALTLYFGPKHPTVFDKTHAPGVPWVASYPVNVDAKTFEQKLFMALVAAF</sequence>
<comment type="function">
    <text evidence="8">Component of the Mediator complex, a coactivator involved in the regulated transcription of nearly all RNA polymerase II-dependent genes. Mediator functions as a bridge to convey information from gene-specific regulatory proteins to the basal RNA polymerase II transcription machinery. Mediator is recruited to promoters by direct interactions with regulatory proteins and serves as a scaffold for the assembly of a functional preinitiation complex with RNA polymerase II and the general transcription factors.</text>
</comment>
<reference evidence="9" key="1">
    <citation type="submission" date="2022-07" db="EMBL/GenBank/DDBJ databases">
        <title>Phylogenomic reconstructions and comparative analyses of Kickxellomycotina fungi.</title>
        <authorList>
            <person name="Reynolds N.K."/>
            <person name="Stajich J.E."/>
            <person name="Barry K."/>
            <person name="Grigoriev I.V."/>
            <person name="Crous P."/>
            <person name="Smith M.E."/>
        </authorList>
    </citation>
    <scope>NUCLEOTIDE SEQUENCE</scope>
    <source>
        <strain evidence="9">NRRL 3115</strain>
    </source>
</reference>
<dbReference type="PANTHER" id="PTHR13114:SF7">
    <property type="entry name" value="MEDIATOR OF RNA POLYMERASE II TRANSCRIPTION SUBUNIT 17"/>
    <property type="match status" value="1"/>
</dbReference>
<evidence type="ECO:0000313" key="10">
    <source>
        <dbReference type="Proteomes" id="UP001151518"/>
    </source>
</evidence>
<dbReference type="PANTHER" id="PTHR13114">
    <property type="entry name" value="MEDIATOR OF RNA POLYMERASE II TRANSCRIPTION SUBUNIT 17"/>
    <property type="match status" value="1"/>
</dbReference>
<evidence type="ECO:0000256" key="5">
    <source>
        <dbReference type="ARBA" id="ARBA00023163"/>
    </source>
</evidence>
<proteinExistence type="inferred from homology"/>
<dbReference type="Proteomes" id="UP001151518">
    <property type="component" value="Unassembled WGS sequence"/>
</dbReference>
<evidence type="ECO:0000256" key="4">
    <source>
        <dbReference type="ARBA" id="ARBA00023015"/>
    </source>
</evidence>
<gene>
    <name evidence="8" type="primary">MED17</name>
    <name evidence="9" type="ORF">GGI25_003141</name>
</gene>
<evidence type="ECO:0000313" key="9">
    <source>
        <dbReference type="EMBL" id="KAJ2677506.1"/>
    </source>
</evidence>
<comment type="caution">
    <text evidence="9">The sequence shown here is derived from an EMBL/GenBank/DDBJ whole genome shotgun (WGS) entry which is preliminary data.</text>
</comment>
<comment type="subunit">
    <text evidence="8">Component of the Mediator complex.</text>
</comment>
<keyword evidence="4 8" id="KW-0805">Transcription regulation</keyword>
<organism evidence="9 10">
    <name type="scientific">Coemansia spiralis</name>
    <dbReference type="NCBI Taxonomy" id="417178"/>
    <lineage>
        <taxon>Eukaryota</taxon>
        <taxon>Fungi</taxon>
        <taxon>Fungi incertae sedis</taxon>
        <taxon>Zoopagomycota</taxon>
        <taxon>Kickxellomycotina</taxon>
        <taxon>Kickxellomycetes</taxon>
        <taxon>Kickxellales</taxon>
        <taxon>Kickxellaceae</taxon>
        <taxon>Coemansia</taxon>
    </lineage>
</organism>
<comment type="subcellular location">
    <subcellularLocation>
        <location evidence="1 8">Nucleus</location>
    </subcellularLocation>
</comment>
<evidence type="ECO:0000256" key="3">
    <source>
        <dbReference type="ARBA" id="ARBA00019610"/>
    </source>
</evidence>
<evidence type="ECO:0000256" key="8">
    <source>
        <dbReference type="RuleBase" id="RU364140"/>
    </source>
</evidence>
<dbReference type="EMBL" id="JANBTW010000032">
    <property type="protein sequence ID" value="KAJ2677506.1"/>
    <property type="molecule type" value="Genomic_DNA"/>
</dbReference>
<accession>A0A9W8KXV4</accession>
<comment type="similarity">
    <text evidence="2 8">Belongs to the Mediator complex subunit 17 family.</text>
</comment>
<keyword evidence="8" id="KW-0010">Activator</keyword>
<keyword evidence="6 8" id="KW-0539">Nucleus</keyword>
<protein>
    <recommendedName>
        <fullName evidence="3 8">Mediator of RNA polymerase II transcription subunit 17</fullName>
    </recommendedName>
    <alternativeName>
        <fullName evidence="7 8">Mediator complex subunit 17</fullName>
    </alternativeName>
</protein>
<evidence type="ECO:0000256" key="1">
    <source>
        <dbReference type="ARBA" id="ARBA00004123"/>
    </source>
</evidence>
<evidence type="ECO:0000256" key="7">
    <source>
        <dbReference type="ARBA" id="ARBA00032014"/>
    </source>
</evidence>
<dbReference type="AlphaFoldDB" id="A0A9W8KXV4"/>
<dbReference type="InterPro" id="IPR019313">
    <property type="entry name" value="Mediator_Med17"/>
</dbReference>
<keyword evidence="5 8" id="KW-0804">Transcription</keyword>
<evidence type="ECO:0000256" key="6">
    <source>
        <dbReference type="ARBA" id="ARBA00023242"/>
    </source>
</evidence>
<name>A0A9W8KXV4_9FUNG</name>
<evidence type="ECO:0000256" key="2">
    <source>
        <dbReference type="ARBA" id="ARBA00005635"/>
    </source>
</evidence>
<dbReference type="OrthoDB" id="5319830at2759"/>